<evidence type="ECO:0000256" key="2">
    <source>
        <dbReference type="ARBA" id="ARBA00010102"/>
    </source>
</evidence>
<proteinExistence type="inferred from homology"/>
<dbReference type="PRINTS" id="PR00320">
    <property type="entry name" value="GPROTEINBRPT"/>
</dbReference>
<evidence type="ECO:0000256" key="1">
    <source>
        <dbReference type="ARBA" id="ARBA00004567"/>
    </source>
</evidence>
<evidence type="ECO:0000256" key="6">
    <source>
        <dbReference type="ARBA" id="ARBA00022816"/>
    </source>
</evidence>
<dbReference type="InterPro" id="IPR015943">
    <property type="entry name" value="WD40/YVTN_repeat-like_dom_sf"/>
</dbReference>
<dbReference type="GO" id="GO:0051028">
    <property type="term" value="P:mRNA transport"/>
    <property type="evidence" value="ECO:0007669"/>
    <property type="project" value="UniProtKB-KW"/>
</dbReference>
<keyword evidence="4 12" id="KW-0853">WD repeat</keyword>
<dbReference type="OrthoDB" id="5566198at2759"/>
<evidence type="ECO:0000256" key="12">
    <source>
        <dbReference type="PROSITE-ProRule" id="PRU00221"/>
    </source>
</evidence>
<protein>
    <submittedName>
        <fullName evidence="14">Uncharacterized protein</fullName>
    </submittedName>
</protein>
<keyword evidence="7" id="KW-0653">Protein transport</keyword>
<evidence type="ECO:0000256" key="9">
    <source>
        <dbReference type="ARBA" id="ARBA00023132"/>
    </source>
</evidence>
<reference evidence="14" key="1">
    <citation type="journal article" date="2021" name="Open Biol.">
        <title>Shared evolutionary footprints suggest mitochondrial oxidative damage underlies multiple complex I losses in fungi.</title>
        <authorList>
            <person name="Schikora-Tamarit M.A."/>
            <person name="Marcet-Houben M."/>
            <person name="Nosek J."/>
            <person name="Gabaldon T."/>
        </authorList>
    </citation>
    <scope>NUCLEOTIDE SEQUENCE</scope>
    <source>
        <strain evidence="14">CBS6341</strain>
    </source>
</reference>
<keyword evidence="15" id="KW-1185">Reference proteome</keyword>
<comment type="caution">
    <text evidence="14">The sequence shown here is derived from an EMBL/GenBank/DDBJ whole genome shotgun (WGS) entry which is preliminary data.</text>
</comment>
<evidence type="ECO:0000256" key="3">
    <source>
        <dbReference type="ARBA" id="ARBA00022448"/>
    </source>
</evidence>
<evidence type="ECO:0000256" key="7">
    <source>
        <dbReference type="ARBA" id="ARBA00022927"/>
    </source>
</evidence>
<evidence type="ECO:0000256" key="8">
    <source>
        <dbReference type="ARBA" id="ARBA00023010"/>
    </source>
</evidence>
<gene>
    <name evidence="14" type="ORF">WICMUC_000866</name>
</gene>
<dbReference type="GO" id="GO:0031080">
    <property type="term" value="C:nuclear pore outer ring"/>
    <property type="evidence" value="ECO:0007669"/>
    <property type="project" value="TreeGrafter"/>
</dbReference>
<dbReference type="InterPro" id="IPR001680">
    <property type="entry name" value="WD40_rpt"/>
</dbReference>
<dbReference type="SMART" id="SM00320">
    <property type="entry name" value="WD40"/>
    <property type="match status" value="5"/>
</dbReference>
<organism evidence="14 15">
    <name type="scientific">Wickerhamomyces mucosus</name>
    <dbReference type="NCBI Taxonomy" id="1378264"/>
    <lineage>
        <taxon>Eukaryota</taxon>
        <taxon>Fungi</taxon>
        <taxon>Dikarya</taxon>
        <taxon>Ascomycota</taxon>
        <taxon>Saccharomycotina</taxon>
        <taxon>Saccharomycetes</taxon>
        <taxon>Phaffomycetales</taxon>
        <taxon>Wickerhamomycetaceae</taxon>
        <taxon>Wickerhamomyces</taxon>
    </lineage>
</organism>
<keyword evidence="10" id="KW-0539">Nucleus</keyword>
<reference evidence="14" key="2">
    <citation type="submission" date="2021-01" db="EMBL/GenBank/DDBJ databases">
        <authorList>
            <person name="Schikora-Tamarit M.A."/>
        </authorList>
    </citation>
    <scope>NUCLEOTIDE SEQUENCE</scope>
    <source>
        <strain evidence="14">CBS6341</strain>
    </source>
</reference>
<sequence>MKPFATNHEELIHDVSYDFYGKQLATCSSDQHIKVFDLDSINNEWILNDSWKAHDSTIVKLDWASPEFGKILASVSYDKTIRIWEEDLDEQHRSGRRWKKLAILNDSKGPLYDIQFAPSHLGLKLSAIGNDGVLRIYEALEPADLRSWTLTSEISILTTPTASHLQSDFALAWCRSRFSPEKLVVCALDQGFIYQRDTSLNKLILVATLPEHGGLIRSVSWAPSMGRNYQLIATGCKDGKVRIFKLTEKFSSSRKKKVSTLNHNNSNNNNNNNNNGGNDNGNNDLKDYNLDTNLNSNESPNIDISIDLISEHDDHQGEVWSVSWNLTGTILSSSGDDGKVRLWKASYSNDFQCLSVVSAEKRD</sequence>
<comment type="similarity">
    <text evidence="2">Belongs to the WD repeat SEC13 family.</text>
</comment>
<comment type="subcellular location">
    <subcellularLocation>
        <location evidence="11">Endomembrane system</location>
        <topology evidence="11">Peripheral membrane protein</topology>
        <orientation evidence="11">Cytoplasmic side</orientation>
    </subcellularLocation>
    <subcellularLocation>
        <location evidence="1">Nucleus</location>
        <location evidence="1">Nuclear pore complex</location>
    </subcellularLocation>
</comment>
<dbReference type="AlphaFoldDB" id="A0A9P8PYL2"/>
<dbReference type="GO" id="GO:1904263">
    <property type="term" value="P:positive regulation of TORC1 signaling"/>
    <property type="evidence" value="ECO:0007669"/>
    <property type="project" value="TreeGrafter"/>
</dbReference>
<evidence type="ECO:0000256" key="11">
    <source>
        <dbReference type="ARBA" id="ARBA00029433"/>
    </source>
</evidence>
<dbReference type="PANTHER" id="PTHR11024:SF3">
    <property type="entry name" value="NUCLEOPORIN SEH1"/>
    <property type="match status" value="1"/>
</dbReference>
<keyword evidence="5" id="KW-0677">Repeat</keyword>
<evidence type="ECO:0000313" key="15">
    <source>
        <dbReference type="Proteomes" id="UP000769528"/>
    </source>
</evidence>
<accession>A0A9P8PYL2</accession>
<dbReference type="InterPro" id="IPR020472">
    <property type="entry name" value="WD40_PAC1"/>
</dbReference>
<evidence type="ECO:0000256" key="13">
    <source>
        <dbReference type="SAM" id="MobiDB-lite"/>
    </source>
</evidence>
<keyword evidence="9" id="KW-0906">Nuclear pore complex</keyword>
<dbReference type="Gene3D" id="2.130.10.10">
    <property type="entry name" value="YVTN repeat-like/Quinoprotein amine dehydrogenase"/>
    <property type="match status" value="1"/>
</dbReference>
<keyword evidence="8" id="KW-0811">Translocation</keyword>
<dbReference type="GO" id="GO:0035859">
    <property type="term" value="C:Seh1-associated complex"/>
    <property type="evidence" value="ECO:0007669"/>
    <property type="project" value="TreeGrafter"/>
</dbReference>
<dbReference type="GO" id="GO:0015031">
    <property type="term" value="P:protein transport"/>
    <property type="evidence" value="ECO:0007669"/>
    <property type="project" value="UniProtKB-KW"/>
</dbReference>
<feature type="repeat" description="WD" evidence="12">
    <location>
        <begin position="51"/>
        <end position="85"/>
    </location>
</feature>
<feature type="region of interest" description="Disordered" evidence="13">
    <location>
        <begin position="254"/>
        <end position="292"/>
    </location>
</feature>
<dbReference type="InterPro" id="IPR037363">
    <property type="entry name" value="Sec13/Seh1_fam"/>
</dbReference>
<evidence type="ECO:0000256" key="10">
    <source>
        <dbReference type="ARBA" id="ARBA00023242"/>
    </source>
</evidence>
<feature type="repeat" description="WD" evidence="12">
    <location>
        <begin position="312"/>
        <end position="344"/>
    </location>
</feature>
<keyword evidence="3" id="KW-0813">Transport</keyword>
<dbReference type="GO" id="GO:0005198">
    <property type="term" value="F:structural molecule activity"/>
    <property type="evidence" value="ECO:0007669"/>
    <property type="project" value="InterPro"/>
</dbReference>
<name>A0A9P8PYL2_9ASCO</name>
<evidence type="ECO:0000256" key="4">
    <source>
        <dbReference type="ARBA" id="ARBA00022574"/>
    </source>
</evidence>
<feature type="repeat" description="WD" evidence="12">
    <location>
        <begin position="5"/>
        <end position="40"/>
    </location>
</feature>
<evidence type="ECO:0000256" key="5">
    <source>
        <dbReference type="ARBA" id="ARBA00022737"/>
    </source>
</evidence>
<evidence type="ECO:0000313" key="14">
    <source>
        <dbReference type="EMBL" id="KAH3679634.1"/>
    </source>
</evidence>
<dbReference type="Pfam" id="PF00400">
    <property type="entry name" value="WD40"/>
    <property type="match status" value="4"/>
</dbReference>
<feature type="compositionally biased region" description="Low complexity" evidence="13">
    <location>
        <begin position="262"/>
        <end position="283"/>
    </location>
</feature>
<keyword evidence="6" id="KW-0509">mRNA transport</keyword>
<dbReference type="EMBL" id="JAEUBF010000267">
    <property type="protein sequence ID" value="KAH3679634.1"/>
    <property type="molecule type" value="Genomic_DNA"/>
</dbReference>
<dbReference type="PROSITE" id="PS50294">
    <property type="entry name" value="WD_REPEATS_REGION"/>
    <property type="match status" value="2"/>
</dbReference>
<dbReference type="InterPro" id="IPR036322">
    <property type="entry name" value="WD40_repeat_dom_sf"/>
</dbReference>
<dbReference type="GO" id="GO:0034198">
    <property type="term" value="P:cellular response to amino acid starvation"/>
    <property type="evidence" value="ECO:0007669"/>
    <property type="project" value="TreeGrafter"/>
</dbReference>
<dbReference type="PANTHER" id="PTHR11024">
    <property type="entry name" value="NUCLEAR PORE COMPLEX PROTEIN SEC13 / SEH1 FAMILY MEMBER"/>
    <property type="match status" value="1"/>
</dbReference>
<dbReference type="PROSITE" id="PS50082">
    <property type="entry name" value="WD_REPEATS_2"/>
    <property type="match status" value="3"/>
</dbReference>
<dbReference type="SUPFAM" id="SSF50978">
    <property type="entry name" value="WD40 repeat-like"/>
    <property type="match status" value="1"/>
</dbReference>
<dbReference type="Proteomes" id="UP000769528">
    <property type="component" value="Unassembled WGS sequence"/>
</dbReference>